<dbReference type="Pfam" id="PF03458">
    <property type="entry name" value="Gly_transporter"/>
    <property type="match status" value="2"/>
</dbReference>
<proteinExistence type="inferred from homology"/>
<protein>
    <submittedName>
        <fullName evidence="9">Trimeric intracellular cation channel family protein</fullName>
    </submittedName>
</protein>
<evidence type="ECO:0000313" key="9">
    <source>
        <dbReference type="EMBL" id="MBA5776994.1"/>
    </source>
</evidence>
<evidence type="ECO:0000256" key="7">
    <source>
        <dbReference type="SAM" id="Phobius"/>
    </source>
</evidence>
<evidence type="ECO:0000259" key="8">
    <source>
        <dbReference type="Pfam" id="PF03458"/>
    </source>
</evidence>
<feature type="domain" description="Glycine transporter" evidence="8">
    <location>
        <begin position="89"/>
        <end position="161"/>
    </location>
</feature>
<evidence type="ECO:0000256" key="6">
    <source>
        <dbReference type="ARBA" id="ARBA00023136"/>
    </source>
</evidence>
<dbReference type="Proteomes" id="UP000541109">
    <property type="component" value="Unassembled WGS sequence"/>
</dbReference>
<feature type="transmembrane region" description="Helical" evidence="7">
    <location>
        <begin position="61"/>
        <end position="80"/>
    </location>
</feature>
<evidence type="ECO:0000256" key="2">
    <source>
        <dbReference type="ARBA" id="ARBA00008193"/>
    </source>
</evidence>
<accession>A0A839ADF8</accession>
<keyword evidence="3" id="KW-1003">Cell membrane</keyword>
<evidence type="ECO:0000256" key="5">
    <source>
        <dbReference type="ARBA" id="ARBA00022989"/>
    </source>
</evidence>
<comment type="caution">
    <text evidence="9">The sequence shown here is derived from an EMBL/GenBank/DDBJ whole genome shotgun (WGS) entry which is preliminary data.</text>
</comment>
<evidence type="ECO:0000256" key="1">
    <source>
        <dbReference type="ARBA" id="ARBA00004651"/>
    </source>
</evidence>
<dbReference type="PANTHER" id="PTHR30506:SF3">
    <property type="entry name" value="UPF0126 INNER MEMBRANE PROTEIN YADS-RELATED"/>
    <property type="match status" value="1"/>
</dbReference>
<organism evidence="9 10">
    <name type="scientific">Stappia albiluteola</name>
    <dbReference type="NCBI Taxonomy" id="2758565"/>
    <lineage>
        <taxon>Bacteria</taxon>
        <taxon>Pseudomonadati</taxon>
        <taxon>Pseudomonadota</taxon>
        <taxon>Alphaproteobacteria</taxon>
        <taxon>Hyphomicrobiales</taxon>
        <taxon>Stappiaceae</taxon>
        <taxon>Stappia</taxon>
    </lineage>
</organism>
<dbReference type="EMBL" id="JACFXV010000044">
    <property type="protein sequence ID" value="MBA5776994.1"/>
    <property type="molecule type" value="Genomic_DNA"/>
</dbReference>
<feature type="domain" description="Glycine transporter" evidence="8">
    <location>
        <begin position="4"/>
        <end position="76"/>
    </location>
</feature>
<keyword evidence="10" id="KW-1185">Reference proteome</keyword>
<dbReference type="AlphaFoldDB" id="A0A839ADF8"/>
<evidence type="ECO:0000256" key="4">
    <source>
        <dbReference type="ARBA" id="ARBA00022692"/>
    </source>
</evidence>
<evidence type="ECO:0000313" key="10">
    <source>
        <dbReference type="Proteomes" id="UP000541109"/>
    </source>
</evidence>
<reference evidence="9 10" key="1">
    <citation type="submission" date="2020-07" db="EMBL/GenBank/DDBJ databases">
        <title>Stappia sp., F7233, whole genome shotgun sequencing project.</title>
        <authorList>
            <person name="Jiang S."/>
            <person name="Liu Z.W."/>
            <person name="Du Z.J."/>
        </authorList>
    </citation>
    <scope>NUCLEOTIDE SEQUENCE [LARGE SCALE GENOMIC DNA]</scope>
    <source>
        <strain evidence="9 10">F7233</strain>
    </source>
</reference>
<keyword evidence="5 7" id="KW-1133">Transmembrane helix</keyword>
<dbReference type="GO" id="GO:0005886">
    <property type="term" value="C:plasma membrane"/>
    <property type="evidence" value="ECO:0007669"/>
    <property type="project" value="UniProtKB-SubCell"/>
</dbReference>
<feature type="transmembrane region" description="Helical" evidence="7">
    <location>
        <begin position="28"/>
        <end position="49"/>
    </location>
</feature>
<dbReference type="PANTHER" id="PTHR30506">
    <property type="entry name" value="INNER MEMBRANE PROTEIN"/>
    <property type="match status" value="1"/>
</dbReference>
<sequence length="203" mass="21043">MLLILDFLGVAIFAITGAIVASRLKLDIIAFLFFATFTGIGGGTARDLLLGVPVFWVEDQTYLIVCLLVGAAMWFAAPLFESWGKPLRWADAVGISAYSVMGAAKTLSQGDVAVVAVLMGVATATFGGIIRDTIAGQPSALVKSEIYLTAAFAGAAGYVCLTLLGVGNWPAAIAGGAFAFALRAGAIQYGWSLPGYRPPDTAE</sequence>
<keyword evidence="4 7" id="KW-0812">Transmembrane</keyword>
<comment type="similarity">
    <text evidence="2">Belongs to the UPF0126 family.</text>
</comment>
<dbReference type="InterPro" id="IPR005115">
    <property type="entry name" value="Gly_transporter"/>
</dbReference>
<dbReference type="RefSeq" id="WP_182163963.1">
    <property type="nucleotide sequence ID" value="NZ_JACFXV010000044.1"/>
</dbReference>
<feature type="transmembrane region" description="Helical" evidence="7">
    <location>
        <begin position="112"/>
        <end position="134"/>
    </location>
</feature>
<evidence type="ECO:0000256" key="3">
    <source>
        <dbReference type="ARBA" id="ARBA00022475"/>
    </source>
</evidence>
<keyword evidence="6 7" id="KW-0472">Membrane</keyword>
<gene>
    <name evidence="9" type="ORF">H2509_07595</name>
</gene>
<feature type="transmembrane region" description="Helical" evidence="7">
    <location>
        <begin position="146"/>
        <end position="166"/>
    </location>
</feature>
<name>A0A839ADF8_9HYPH</name>
<comment type="subcellular location">
    <subcellularLocation>
        <location evidence="1">Cell membrane</location>
        <topology evidence="1">Multi-pass membrane protein</topology>
    </subcellularLocation>
</comment>